<keyword evidence="8" id="KW-0676">Redox-active center</keyword>
<protein>
    <recommendedName>
        <fullName evidence="12">Thioredoxin domain-containing protein</fullName>
    </recommendedName>
</protein>
<reference evidence="13" key="1">
    <citation type="submission" date="2021-01" db="UniProtKB">
        <authorList>
            <consortium name="EnsemblMetazoa"/>
        </authorList>
    </citation>
    <scope>IDENTIFICATION</scope>
</reference>
<keyword evidence="4" id="KW-0256">Endoplasmic reticulum</keyword>
<feature type="transmembrane region" description="Helical" evidence="10">
    <location>
        <begin position="187"/>
        <end position="216"/>
    </location>
</feature>
<evidence type="ECO:0000313" key="13">
    <source>
        <dbReference type="EnsemblMetazoa" id="XP_022648035"/>
    </source>
</evidence>
<evidence type="ECO:0000256" key="5">
    <source>
        <dbReference type="ARBA" id="ARBA00022982"/>
    </source>
</evidence>
<evidence type="ECO:0000256" key="6">
    <source>
        <dbReference type="ARBA" id="ARBA00022989"/>
    </source>
</evidence>
<name>A0A7M7J7V8_VARDE</name>
<feature type="signal peptide" evidence="11">
    <location>
        <begin position="1"/>
        <end position="37"/>
    </location>
</feature>
<feature type="region of interest" description="Disordered" evidence="9">
    <location>
        <begin position="225"/>
        <end position="271"/>
    </location>
</feature>
<dbReference type="KEGG" id="vde:111244826"/>
<evidence type="ECO:0000256" key="10">
    <source>
        <dbReference type="SAM" id="Phobius"/>
    </source>
</evidence>
<dbReference type="SUPFAM" id="SSF52833">
    <property type="entry name" value="Thioredoxin-like"/>
    <property type="match status" value="1"/>
</dbReference>
<dbReference type="PANTHER" id="PTHR46107">
    <property type="entry name" value="DUMPY: SHORTER THAN WILD-TYPE"/>
    <property type="match status" value="1"/>
</dbReference>
<evidence type="ECO:0000256" key="8">
    <source>
        <dbReference type="ARBA" id="ARBA00023284"/>
    </source>
</evidence>
<sequence>MNLQIISRVPRSFPMYYNISVCLPLLLLVLTATSVLAMKKAVDVAEENWKWLLADEWMVAFVAPWCPACRRMHEAWQEFSDFSENKGFTVAKVDITKNPGLSGRFMVTALPTIYHVSDGVFRQYRGARDLDSLISFIEQKKWEHIKPISKWKHPSSLQMTIVAKFFEWSYHIRAIHTYLVDQGIPYWASYCLFALATVIIGAVLGLMIVACLDYVFPGRPQEYQQAPEVTEREGSDLEEEEPSQGTTKIDRGDIKDKPDNKTNKKKSKKID</sequence>
<keyword evidence="5" id="KW-0249">Electron transport</keyword>
<dbReference type="FunCoup" id="A0A7M7J7V8">
    <property type="interactions" value="887"/>
</dbReference>
<evidence type="ECO:0000313" key="14">
    <source>
        <dbReference type="Proteomes" id="UP000594260"/>
    </source>
</evidence>
<dbReference type="OrthoDB" id="7869097at2759"/>
<dbReference type="InterPro" id="IPR013766">
    <property type="entry name" value="Thioredoxin_domain"/>
</dbReference>
<evidence type="ECO:0000256" key="4">
    <source>
        <dbReference type="ARBA" id="ARBA00022824"/>
    </source>
</evidence>
<dbReference type="OMA" id="VWNDFSK"/>
<dbReference type="InParanoid" id="A0A7M7J7V8"/>
<dbReference type="GeneID" id="111244826"/>
<dbReference type="Pfam" id="PF00085">
    <property type="entry name" value="Thioredoxin"/>
    <property type="match status" value="1"/>
</dbReference>
<dbReference type="AlphaFoldDB" id="A0A7M7J7V8"/>
<accession>A0A7M7J7V8</accession>
<dbReference type="GO" id="GO:0005789">
    <property type="term" value="C:endoplasmic reticulum membrane"/>
    <property type="evidence" value="ECO:0007669"/>
    <property type="project" value="UniProtKB-SubCell"/>
</dbReference>
<keyword evidence="3 11" id="KW-0732">Signal</keyword>
<keyword evidence="6 10" id="KW-1133">Transmembrane helix</keyword>
<keyword evidence="14" id="KW-1185">Reference proteome</keyword>
<organism evidence="13 14">
    <name type="scientific">Varroa destructor</name>
    <name type="common">Honeybee mite</name>
    <dbReference type="NCBI Taxonomy" id="109461"/>
    <lineage>
        <taxon>Eukaryota</taxon>
        <taxon>Metazoa</taxon>
        <taxon>Ecdysozoa</taxon>
        <taxon>Arthropoda</taxon>
        <taxon>Chelicerata</taxon>
        <taxon>Arachnida</taxon>
        <taxon>Acari</taxon>
        <taxon>Parasitiformes</taxon>
        <taxon>Mesostigmata</taxon>
        <taxon>Gamasina</taxon>
        <taxon>Dermanyssoidea</taxon>
        <taxon>Varroidae</taxon>
        <taxon>Varroa</taxon>
    </lineage>
</organism>
<evidence type="ECO:0000256" key="2">
    <source>
        <dbReference type="ARBA" id="ARBA00022448"/>
    </source>
</evidence>
<evidence type="ECO:0000256" key="7">
    <source>
        <dbReference type="ARBA" id="ARBA00023157"/>
    </source>
</evidence>
<dbReference type="InterPro" id="IPR036249">
    <property type="entry name" value="Thioredoxin-like_sf"/>
</dbReference>
<dbReference type="PROSITE" id="PS51352">
    <property type="entry name" value="THIOREDOXIN_2"/>
    <property type="match status" value="1"/>
</dbReference>
<dbReference type="Gene3D" id="3.40.30.10">
    <property type="entry name" value="Glutaredoxin"/>
    <property type="match status" value="1"/>
</dbReference>
<feature type="compositionally biased region" description="Basic and acidic residues" evidence="9">
    <location>
        <begin position="248"/>
        <end position="262"/>
    </location>
</feature>
<evidence type="ECO:0000256" key="9">
    <source>
        <dbReference type="SAM" id="MobiDB-lite"/>
    </source>
</evidence>
<feature type="chain" id="PRO_5029820899" description="Thioredoxin domain-containing protein" evidence="11">
    <location>
        <begin position="38"/>
        <end position="271"/>
    </location>
</feature>
<evidence type="ECO:0000256" key="11">
    <source>
        <dbReference type="SAM" id="SignalP"/>
    </source>
</evidence>
<comment type="subcellular location">
    <subcellularLocation>
        <location evidence="1">Endoplasmic reticulum membrane</location>
        <topology evidence="1">Single-pass membrane protein</topology>
    </subcellularLocation>
</comment>
<evidence type="ECO:0000256" key="1">
    <source>
        <dbReference type="ARBA" id="ARBA00004389"/>
    </source>
</evidence>
<keyword evidence="10" id="KW-0812">Transmembrane</keyword>
<evidence type="ECO:0000259" key="12">
    <source>
        <dbReference type="PROSITE" id="PS51352"/>
    </source>
</evidence>
<dbReference type="InterPro" id="IPR052454">
    <property type="entry name" value="TMX_domain-containing"/>
</dbReference>
<keyword evidence="10" id="KW-0472">Membrane</keyword>
<keyword evidence="7" id="KW-1015">Disulfide bond</keyword>
<evidence type="ECO:0000256" key="3">
    <source>
        <dbReference type="ARBA" id="ARBA00022729"/>
    </source>
</evidence>
<dbReference type="GO" id="GO:0015036">
    <property type="term" value="F:disulfide oxidoreductase activity"/>
    <property type="evidence" value="ECO:0007669"/>
    <property type="project" value="TreeGrafter"/>
</dbReference>
<feature type="domain" description="Thioredoxin" evidence="12">
    <location>
        <begin position="30"/>
        <end position="142"/>
    </location>
</feature>
<dbReference type="Proteomes" id="UP000594260">
    <property type="component" value="Unplaced"/>
</dbReference>
<dbReference type="PANTHER" id="PTHR46107:SF3">
    <property type="entry name" value="THIOREDOXIN DOMAIN-CONTAINING PROTEIN"/>
    <property type="match status" value="1"/>
</dbReference>
<proteinExistence type="predicted"/>
<dbReference type="RefSeq" id="XP_022648035.1">
    <property type="nucleotide sequence ID" value="XM_022792300.1"/>
</dbReference>
<keyword evidence="2" id="KW-0813">Transport</keyword>
<dbReference type="EnsemblMetazoa" id="XM_022792300">
    <property type="protein sequence ID" value="XP_022648035"/>
    <property type="gene ID" value="LOC111244826"/>
</dbReference>